<dbReference type="Proteomes" id="UP000076532">
    <property type="component" value="Unassembled WGS sequence"/>
</dbReference>
<keyword evidence="2" id="KW-1185">Reference proteome</keyword>
<proteinExistence type="predicted"/>
<evidence type="ECO:0000313" key="1">
    <source>
        <dbReference type="EMBL" id="KZP21428.1"/>
    </source>
</evidence>
<evidence type="ECO:0000313" key="2">
    <source>
        <dbReference type="Proteomes" id="UP000076532"/>
    </source>
</evidence>
<dbReference type="EMBL" id="KV417547">
    <property type="protein sequence ID" value="KZP21428.1"/>
    <property type="molecule type" value="Genomic_DNA"/>
</dbReference>
<gene>
    <name evidence="1" type="ORF">FIBSPDRAFT_953686</name>
</gene>
<name>A0A166K1K8_9AGAM</name>
<reference evidence="1 2" key="1">
    <citation type="journal article" date="2016" name="Mol. Biol. Evol.">
        <title>Comparative Genomics of Early-Diverging Mushroom-Forming Fungi Provides Insights into the Origins of Lignocellulose Decay Capabilities.</title>
        <authorList>
            <person name="Nagy L.G."/>
            <person name="Riley R."/>
            <person name="Tritt A."/>
            <person name="Adam C."/>
            <person name="Daum C."/>
            <person name="Floudas D."/>
            <person name="Sun H."/>
            <person name="Yadav J.S."/>
            <person name="Pangilinan J."/>
            <person name="Larsson K.H."/>
            <person name="Matsuura K."/>
            <person name="Barry K."/>
            <person name="Labutti K."/>
            <person name="Kuo R."/>
            <person name="Ohm R.A."/>
            <person name="Bhattacharya S.S."/>
            <person name="Shirouzu T."/>
            <person name="Yoshinaga Y."/>
            <person name="Martin F.M."/>
            <person name="Grigoriev I.V."/>
            <person name="Hibbett D.S."/>
        </authorList>
    </citation>
    <scope>NUCLEOTIDE SEQUENCE [LARGE SCALE GENOMIC DNA]</scope>
    <source>
        <strain evidence="1 2">CBS 109695</strain>
    </source>
</reference>
<dbReference type="STRING" id="436010.A0A166K1K8"/>
<organism evidence="1 2">
    <name type="scientific">Athelia psychrophila</name>
    <dbReference type="NCBI Taxonomy" id="1759441"/>
    <lineage>
        <taxon>Eukaryota</taxon>
        <taxon>Fungi</taxon>
        <taxon>Dikarya</taxon>
        <taxon>Basidiomycota</taxon>
        <taxon>Agaricomycotina</taxon>
        <taxon>Agaricomycetes</taxon>
        <taxon>Agaricomycetidae</taxon>
        <taxon>Atheliales</taxon>
        <taxon>Atheliaceae</taxon>
        <taxon>Athelia</taxon>
    </lineage>
</organism>
<sequence length="150" mass="16551">MTVRTPVTLTLRGAFLHAGPRLLCYRRPGPKIRIQGTNCLPGRKDDLFVKSIQRIILMAGPHTEPVSIEGSSSLSSFCSRAAVRSPTQTPSIIQYQDQAVLRDRATLVQIAVEARNAADPPKLAHGHRRGTRLPIHRSTIYELSCPSVYV</sequence>
<dbReference type="OrthoDB" id="364892at2759"/>
<dbReference type="AlphaFoldDB" id="A0A166K1K8"/>
<accession>A0A166K1K8</accession>
<protein>
    <submittedName>
        <fullName evidence="1">Uncharacterized protein</fullName>
    </submittedName>
</protein>